<dbReference type="Gene3D" id="3.40.50.850">
    <property type="entry name" value="Isochorismatase-like"/>
    <property type="match status" value="1"/>
</dbReference>
<dbReference type="PANTHER" id="PTHR43540:SF9">
    <property type="entry name" value="FAMILY HYDROLASE, PUTATIVE (AFU_ORTHOLOGUE AFUA_2G08700)-RELATED"/>
    <property type="match status" value="1"/>
</dbReference>
<protein>
    <submittedName>
        <fullName evidence="3">Putative isochorismatase family protein</fullName>
    </submittedName>
</protein>
<feature type="domain" description="Isochorismatase-like" evidence="2">
    <location>
        <begin position="50"/>
        <end position="241"/>
    </location>
</feature>
<dbReference type="EMBL" id="AEWJ01000044">
    <property type="protein sequence ID" value="EGD58074.1"/>
    <property type="molecule type" value="Genomic_DNA"/>
</dbReference>
<dbReference type="InterPro" id="IPR050272">
    <property type="entry name" value="Isochorismatase-like_hydrls"/>
</dbReference>
<name>F1ZB59_9SPHN</name>
<evidence type="ECO:0000256" key="1">
    <source>
        <dbReference type="ARBA" id="ARBA00022801"/>
    </source>
</evidence>
<dbReference type="STRING" id="983920.Y88_0126"/>
<dbReference type="RefSeq" id="WP_008067427.1">
    <property type="nucleotide sequence ID" value="NZ_AQWK01000006.1"/>
</dbReference>
<sequence length="262" mass="28573">MTSLRPLGSSPRNRWHVDETHADFVRVMPPVRAVDLPASPQDVRIDLSRTALVVIDMQNDFCHPDGWLASIGVDITPARAPVAPLLDLLPAVRKAGMPVIWLNWGNRPDRLNLGPSTLHTYDMAGLGAGLGQPLKNGARVLELDSWAAAVIDELGDTSGDIHVAKYAMSGFWDTPLDAILRNLQITTLLFAGVNLDQCVLCTLQDASFRGYDCLLLEDCAATTSPEYCAQAALYNIRQCFGFSTMGRQLCERLATAPDPTFP</sequence>
<evidence type="ECO:0000259" key="2">
    <source>
        <dbReference type="Pfam" id="PF00857"/>
    </source>
</evidence>
<dbReference type="eggNOG" id="COG1335">
    <property type="taxonomic scope" value="Bacteria"/>
</dbReference>
<dbReference type="Proteomes" id="UP000004728">
    <property type="component" value="Unassembled WGS sequence"/>
</dbReference>
<proteinExistence type="predicted"/>
<dbReference type="AlphaFoldDB" id="F1ZB59"/>
<gene>
    <name evidence="3" type="ORF">Y88_0126</name>
</gene>
<comment type="caution">
    <text evidence="3">The sequence shown here is derived from an EMBL/GenBank/DDBJ whole genome shotgun (WGS) entry which is preliminary data.</text>
</comment>
<dbReference type="PANTHER" id="PTHR43540">
    <property type="entry name" value="PEROXYUREIDOACRYLATE/UREIDOACRYLATE AMIDOHYDROLASE-RELATED"/>
    <property type="match status" value="1"/>
</dbReference>
<dbReference type="Pfam" id="PF00857">
    <property type="entry name" value="Isochorismatase"/>
    <property type="match status" value="1"/>
</dbReference>
<dbReference type="OrthoDB" id="9807387at2"/>
<dbReference type="CDD" id="cd00431">
    <property type="entry name" value="cysteine_hydrolases"/>
    <property type="match status" value="1"/>
</dbReference>
<dbReference type="InterPro" id="IPR000868">
    <property type="entry name" value="Isochorismatase-like_dom"/>
</dbReference>
<keyword evidence="1" id="KW-0378">Hydrolase</keyword>
<keyword evidence="4" id="KW-1185">Reference proteome</keyword>
<organism evidence="3 4">
    <name type="scientific">Novosphingobium nitrogenifigens DSM 19370</name>
    <dbReference type="NCBI Taxonomy" id="983920"/>
    <lineage>
        <taxon>Bacteria</taxon>
        <taxon>Pseudomonadati</taxon>
        <taxon>Pseudomonadota</taxon>
        <taxon>Alphaproteobacteria</taxon>
        <taxon>Sphingomonadales</taxon>
        <taxon>Sphingomonadaceae</taxon>
        <taxon>Novosphingobium</taxon>
    </lineage>
</organism>
<dbReference type="GO" id="GO:0016787">
    <property type="term" value="F:hydrolase activity"/>
    <property type="evidence" value="ECO:0007669"/>
    <property type="project" value="UniProtKB-KW"/>
</dbReference>
<dbReference type="SUPFAM" id="SSF52499">
    <property type="entry name" value="Isochorismatase-like hydrolases"/>
    <property type="match status" value="1"/>
</dbReference>
<dbReference type="HOGENOM" id="CLU_068979_0_1_5"/>
<reference evidence="3 4" key="1">
    <citation type="journal article" date="2012" name="J. Bacteriol.">
        <title>Draft Genome Sequence of Novosphingobium nitrogenifigens Y88T.</title>
        <authorList>
            <person name="Strabala T.J."/>
            <person name="Macdonald L."/>
            <person name="Liu V."/>
            <person name="Smit A.M."/>
        </authorList>
    </citation>
    <scope>NUCLEOTIDE SEQUENCE [LARGE SCALE GENOMIC DNA]</scope>
    <source>
        <strain evidence="3 4">DSM 19370</strain>
    </source>
</reference>
<dbReference type="InterPro" id="IPR036380">
    <property type="entry name" value="Isochorismatase-like_sf"/>
</dbReference>
<dbReference type="InParanoid" id="F1ZB59"/>
<evidence type="ECO:0000313" key="3">
    <source>
        <dbReference type="EMBL" id="EGD58074.1"/>
    </source>
</evidence>
<accession>F1ZB59</accession>
<evidence type="ECO:0000313" key="4">
    <source>
        <dbReference type="Proteomes" id="UP000004728"/>
    </source>
</evidence>